<dbReference type="PANTHER" id="PTHR43432:SF3">
    <property type="entry name" value="SLR0285 PROTEIN"/>
    <property type="match status" value="1"/>
</dbReference>
<evidence type="ECO:0000313" key="4">
    <source>
        <dbReference type="EMBL" id="MCQ5084144.1"/>
    </source>
</evidence>
<dbReference type="AlphaFoldDB" id="A0AAJ1CH32"/>
<dbReference type="EMBL" id="JANGBQ010000039">
    <property type="protein sequence ID" value="MCQ5084144.1"/>
    <property type="molecule type" value="Genomic_DNA"/>
</dbReference>
<dbReference type="PANTHER" id="PTHR43432">
    <property type="entry name" value="SLR0285 PROTEIN"/>
    <property type="match status" value="1"/>
</dbReference>
<evidence type="ECO:0000313" key="5">
    <source>
        <dbReference type="Proteomes" id="UP001205035"/>
    </source>
</evidence>
<gene>
    <name evidence="4" type="ORF">NE651_14750</name>
</gene>
<reference evidence="4" key="1">
    <citation type="submission" date="2022-06" db="EMBL/GenBank/DDBJ databases">
        <title>Isolation of gut microbiota from human fecal samples.</title>
        <authorList>
            <person name="Pamer E.G."/>
            <person name="Barat B."/>
            <person name="Waligurski E."/>
            <person name="Medina S."/>
            <person name="Paddock L."/>
            <person name="Mostad J."/>
        </authorList>
    </citation>
    <scope>NUCLEOTIDE SEQUENCE</scope>
    <source>
        <strain evidence="4">DFI.6.22</strain>
    </source>
</reference>
<name>A0AAJ1CH32_9BACT</name>
<keyword evidence="2" id="KW-0408">Iron</keyword>
<evidence type="ECO:0008006" key="6">
    <source>
        <dbReference type="Google" id="ProtNLM"/>
    </source>
</evidence>
<dbReference type="GO" id="GO:0046872">
    <property type="term" value="F:metal ion binding"/>
    <property type="evidence" value="ECO:0007669"/>
    <property type="project" value="UniProtKB-KW"/>
</dbReference>
<dbReference type="InterPro" id="IPR040086">
    <property type="entry name" value="MJ0683-like"/>
</dbReference>
<dbReference type="Proteomes" id="UP001205035">
    <property type="component" value="Unassembled WGS sequence"/>
</dbReference>
<proteinExistence type="predicted"/>
<keyword evidence="1" id="KW-0479">Metal-binding</keyword>
<evidence type="ECO:0000256" key="2">
    <source>
        <dbReference type="ARBA" id="ARBA00023004"/>
    </source>
</evidence>
<keyword evidence="3" id="KW-0411">Iron-sulfur</keyword>
<comment type="caution">
    <text evidence="4">The sequence shown here is derived from an EMBL/GenBank/DDBJ whole genome shotgun (WGS) entry which is preliminary data.</text>
</comment>
<evidence type="ECO:0000256" key="3">
    <source>
        <dbReference type="ARBA" id="ARBA00023014"/>
    </source>
</evidence>
<dbReference type="Gene3D" id="3.80.30.30">
    <property type="match status" value="1"/>
</dbReference>
<accession>A0AAJ1CH32</accession>
<evidence type="ECO:0000256" key="1">
    <source>
        <dbReference type="ARBA" id="ARBA00022723"/>
    </source>
</evidence>
<dbReference type="RefSeq" id="WP_256166623.1">
    <property type="nucleotide sequence ID" value="NZ_JANGBQ010000039.1"/>
</dbReference>
<organism evidence="4 5">
    <name type="scientific">Alistipes onderdonkii</name>
    <dbReference type="NCBI Taxonomy" id="328813"/>
    <lineage>
        <taxon>Bacteria</taxon>
        <taxon>Pseudomonadati</taxon>
        <taxon>Bacteroidota</taxon>
        <taxon>Bacteroidia</taxon>
        <taxon>Bacteroidales</taxon>
        <taxon>Rikenellaceae</taxon>
        <taxon>Alistipes</taxon>
    </lineage>
</organism>
<protein>
    <recommendedName>
        <fullName evidence="6">Radical SAM protein</fullName>
    </recommendedName>
</protein>
<sequence>MCRYCFVQLKYDISNIERGEGPKSLRGFIDGQRNGETEWCDWNIPIHWGGMSDPFQPVEREHRLSHDALKVFAETQYPFVVSTKGILLAEPEYLNLLKHCNCVVQVSLVSPQYDKLEKGAPTYAERLDMIRTIAPHVKRVIVRVQPYTTGMLRDVLGAVSTYKSIGVHGLTIEGMKYKRKVDGLVKVGGDFCYPASVLKRHFEWIKAECHRNGLAFYSAENRLRKMGDSLCCCGVDGLDGFKTNTFNLNHYLFDKERYVPTEKMKEPGTCLCLKAICQNTAGYSAFKKRSLHYMMGEMSRDKGCVSQLLEK</sequence>
<dbReference type="GO" id="GO:0051536">
    <property type="term" value="F:iron-sulfur cluster binding"/>
    <property type="evidence" value="ECO:0007669"/>
    <property type="project" value="UniProtKB-KW"/>
</dbReference>